<evidence type="ECO:0000256" key="3">
    <source>
        <dbReference type="ARBA" id="ARBA00022485"/>
    </source>
</evidence>
<feature type="binding site" evidence="10">
    <location>
        <begin position="161"/>
        <end position="163"/>
    </location>
    <ligand>
        <name>iminosuccinate</name>
        <dbReference type="ChEBI" id="CHEBI:77875"/>
    </ligand>
</feature>
<dbReference type="Pfam" id="PF02445">
    <property type="entry name" value="NadA"/>
    <property type="match status" value="1"/>
</dbReference>
<keyword evidence="4 10" id="KW-0963">Cytoplasm</keyword>
<evidence type="ECO:0000313" key="12">
    <source>
        <dbReference type="Proteomes" id="UP001054854"/>
    </source>
</evidence>
<keyword evidence="9 10" id="KW-0411">Iron-sulfur</keyword>
<evidence type="ECO:0000256" key="1">
    <source>
        <dbReference type="ARBA" id="ARBA00005065"/>
    </source>
</evidence>
<dbReference type="HAMAP" id="MF_00569">
    <property type="entry name" value="NadA_type3"/>
    <property type="match status" value="1"/>
</dbReference>
<evidence type="ECO:0000313" key="11">
    <source>
        <dbReference type="EMBL" id="GHJ28974.1"/>
    </source>
</evidence>
<feature type="binding site" evidence="10">
    <location>
        <position position="82"/>
    </location>
    <ligand>
        <name>iminosuccinate</name>
        <dbReference type="ChEBI" id="CHEBI:77875"/>
    </ligand>
</feature>
<evidence type="ECO:0000256" key="8">
    <source>
        <dbReference type="ARBA" id="ARBA00023004"/>
    </source>
</evidence>
<feature type="binding site" evidence="10">
    <location>
        <position position="129"/>
    </location>
    <ligand>
        <name>[4Fe-4S] cluster</name>
        <dbReference type="ChEBI" id="CHEBI:49883"/>
    </ligand>
</feature>
<dbReference type="NCBIfam" id="NF006881">
    <property type="entry name" value="PRK09375.2-2"/>
    <property type="match status" value="1"/>
</dbReference>
<feature type="binding site" evidence="10">
    <location>
        <position position="182"/>
    </location>
    <ligand>
        <name>iminosuccinate</name>
        <dbReference type="ChEBI" id="CHEBI:77875"/>
    </ligand>
</feature>
<evidence type="ECO:0000256" key="9">
    <source>
        <dbReference type="ARBA" id="ARBA00023014"/>
    </source>
</evidence>
<evidence type="ECO:0000256" key="5">
    <source>
        <dbReference type="ARBA" id="ARBA00022642"/>
    </source>
</evidence>
<proteinExistence type="inferred from homology"/>
<dbReference type="NCBIfam" id="NF006883">
    <property type="entry name" value="PRK09375.2-4"/>
    <property type="match status" value="1"/>
</dbReference>
<comment type="cofactor">
    <cofactor evidence="10">
        <name>[4Fe-4S] cluster</name>
        <dbReference type="ChEBI" id="CHEBI:49883"/>
    </cofactor>
    <text evidence="10">Binds 1 [4Fe-4S] cluster per subunit.</text>
</comment>
<keyword evidence="5 10" id="KW-0662">Pyridine nucleotide biosynthesis</keyword>
<keyword evidence="6 10" id="KW-0808">Transferase</keyword>
<comment type="subcellular location">
    <subcellularLocation>
        <location evidence="10">Cytoplasm</location>
    </subcellularLocation>
</comment>
<sequence length="392" mass="42844">MTTAQPLDVQPTPLALLLLGREADPRSERGVECPGDLPAPSDPDLVARARAAKEKLGDKVFVLGHHYQRDEVIEFADVTGDSFKLARDAAARPDAEYIVFCGVHFMAESADILTNDDQQVVLPDLAAGCSMADMATAEQVAECWEVLTEAGVADVTVPVSYMNSSADIKAFTGRHGGTICTSSNAQRALEWAFRQGEKVLFLPDQHLGRNTAVRDLGMSLEDCVVYNPHKPNGGLTPEQLRAATMILWRGHCSVHGRFSLDSVNEVRERIPDVNVLVHPECKHEVVAAADYVGSTEYIIKALEAAPAGSKWAVGTELNLVRRLAHRFAGQGKEVVFLDKTVCFCSTMNRIDLPHLVWALESLVAGKVVNRIQVDKETEHFAKLALERMLALP</sequence>
<keyword evidence="8 10" id="KW-0408">Iron</keyword>
<dbReference type="Gene3D" id="3.40.50.10800">
    <property type="entry name" value="NadA-like"/>
    <property type="match status" value="3"/>
</dbReference>
<keyword evidence="12" id="KW-1185">Reference proteome</keyword>
<dbReference type="NCBIfam" id="TIGR00550">
    <property type="entry name" value="nadA"/>
    <property type="match status" value="1"/>
</dbReference>
<dbReference type="SUPFAM" id="SSF142754">
    <property type="entry name" value="NadA-like"/>
    <property type="match status" value="1"/>
</dbReference>
<comment type="catalytic activity">
    <reaction evidence="10">
        <text>iminosuccinate + dihydroxyacetone phosphate = quinolinate + phosphate + 2 H2O + H(+)</text>
        <dbReference type="Rhea" id="RHEA:25888"/>
        <dbReference type="ChEBI" id="CHEBI:15377"/>
        <dbReference type="ChEBI" id="CHEBI:15378"/>
        <dbReference type="ChEBI" id="CHEBI:29959"/>
        <dbReference type="ChEBI" id="CHEBI:43474"/>
        <dbReference type="ChEBI" id="CHEBI:57642"/>
        <dbReference type="ChEBI" id="CHEBI:77875"/>
        <dbReference type="EC" id="2.5.1.72"/>
    </reaction>
</comment>
<feature type="binding site" evidence="10">
    <location>
        <position position="65"/>
    </location>
    <ligand>
        <name>iminosuccinate</name>
        <dbReference type="ChEBI" id="CHEBI:77875"/>
    </ligand>
</feature>
<feature type="binding site" evidence="10">
    <location>
        <position position="344"/>
    </location>
    <ligand>
        <name>[4Fe-4S] cluster</name>
        <dbReference type="ChEBI" id="CHEBI:49883"/>
    </ligand>
</feature>
<reference evidence="11" key="1">
    <citation type="submission" date="2024-05" db="EMBL/GenBank/DDBJ databases">
        <title>Whole genome shotgun sequence of Streptomyces hygroscopicus NBRC 113678.</title>
        <authorList>
            <person name="Komaki H."/>
            <person name="Tamura T."/>
        </authorList>
    </citation>
    <scope>NUCLEOTIDE SEQUENCE</scope>
    <source>
        <strain evidence="11">N11-34</strain>
    </source>
</reference>
<dbReference type="InterPro" id="IPR023515">
    <property type="entry name" value="Quinolinate_synth_A_type3"/>
</dbReference>
<comment type="function">
    <text evidence="10">Catalyzes the condensation of iminoaspartate with dihydroxyacetone phosphate to form quinolinate.</text>
</comment>
<evidence type="ECO:0000256" key="7">
    <source>
        <dbReference type="ARBA" id="ARBA00022723"/>
    </source>
</evidence>
<dbReference type="RefSeq" id="WP_060946176.1">
    <property type="nucleotide sequence ID" value="NZ_BNEK01000003.1"/>
</dbReference>
<dbReference type="EC" id="2.5.1.72" evidence="2 10"/>
<evidence type="ECO:0000256" key="10">
    <source>
        <dbReference type="HAMAP-Rule" id="MF_00569"/>
    </source>
</evidence>
<protein>
    <recommendedName>
        <fullName evidence="2 10">Quinolinate synthase</fullName>
        <ecNumber evidence="2 10">2.5.1.72</ecNumber>
    </recommendedName>
</protein>
<evidence type="ECO:0000256" key="6">
    <source>
        <dbReference type="ARBA" id="ARBA00022679"/>
    </source>
</evidence>
<accession>A0ABQ3U064</accession>
<gene>
    <name evidence="10 11" type="primary">nadA</name>
    <name evidence="11" type="ORF">TPA0910_34070</name>
</gene>
<comment type="similarity">
    <text evidence="10">Belongs to the quinolinate synthase family. Type 3 subfamily.</text>
</comment>
<dbReference type="GeneID" id="89482174"/>
<dbReference type="EMBL" id="BNEK01000003">
    <property type="protein sequence ID" value="GHJ28974.1"/>
    <property type="molecule type" value="Genomic_DNA"/>
</dbReference>
<dbReference type="PANTHER" id="PTHR30573">
    <property type="entry name" value="QUINOLINATE SYNTHETASE A"/>
    <property type="match status" value="1"/>
</dbReference>
<dbReference type="Proteomes" id="UP001054854">
    <property type="component" value="Unassembled WGS sequence"/>
</dbReference>
<feature type="binding site" evidence="10">
    <location>
        <begin position="278"/>
        <end position="280"/>
    </location>
    <ligand>
        <name>iminosuccinate</name>
        <dbReference type="ChEBI" id="CHEBI:77875"/>
    </ligand>
</feature>
<comment type="caution">
    <text evidence="11">The sequence shown here is derived from an EMBL/GenBank/DDBJ whole genome shotgun (WGS) entry which is preliminary data.</text>
</comment>
<name>A0ABQ3U064_STRHY</name>
<comment type="pathway">
    <text evidence="1 10">Cofactor biosynthesis; NAD(+) biosynthesis; quinolinate from iminoaspartate: step 1/1.</text>
</comment>
<evidence type="ECO:0000256" key="4">
    <source>
        <dbReference type="ARBA" id="ARBA00022490"/>
    </source>
</evidence>
<dbReference type="InterPro" id="IPR036094">
    <property type="entry name" value="NadA_sf"/>
</dbReference>
<dbReference type="PANTHER" id="PTHR30573:SF0">
    <property type="entry name" value="QUINOLINATE SYNTHASE, CHLOROPLASTIC"/>
    <property type="match status" value="1"/>
</dbReference>
<organism evidence="11 12">
    <name type="scientific">Streptomyces hygroscopicus</name>
    <dbReference type="NCBI Taxonomy" id="1912"/>
    <lineage>
        <taxon>Bacteria</taxon>
        <taxon>Bacillati</taxon>
        <taxon>Actinomycetota</taxon>
        <taxon>Actinomycetes</taxon>
        <taxon>Kitasatosporales</taxon>
        <taxon>Streptomycetaceae</taxon>
        <taxon>Streptomyces</taxon>
        <taxon>Streptomyces violaceusniger group</taxon>
    </lineage>
</organism>
<feature type="binding site" evidence="10">
    <location>
        <position position="295"/>
    </location>
    <ligand>
        <name>iminosuccinate</name>
        <dbReference type="ChEBI" id="CHEBI:77875"/>
    </ligand>
</feature>
<feature type="binding site" evidence="10">
    <location>
        <position position="252"/>
    </location>
    <ligand>
        <name>[4Fe-4S] cluster</name>
        <dbReference type="ChEBI" id="CHEBI:49883"/>
    </ligand>
</feature>
<keyword evidence="7 10" id="KW-0479">Metal-binding</keyword>
<dbReference type="InterPro" id="IPR003473">
    <property type="entry name" value="NadA"/>
</dbReference>
<keyword evidence="3 10" id="KW-0004">4Fe-4S</keyword>
<evidence type="ECO:0000256" key="2">
    <source>
        <dbReference type="ARBA" id="ARBA00012669"/>
    </source>
</evidence>